<reference evidence="1 2" key="1">
    <citation type="journal article" date="2019" name="Int. J. Syst. Evol. Microbiol.">
        <title>The Global Catalogue of Microorganisms (GCM) 10K type strain sequencing project: providing services to taxonomists for standard genome sequencing and annotation.</title>
        <authorList>
            <consortium name="The Broad Institute Genomics Platform"/>
            <consortium name="The Broad Institute Genome Sequencing Center for Infectious Disease"/>
            <person name="Wu L."/>
            <person name="Ma J."/>
        </authorList>
    </citation>
    <scope>NUCLEOTIDE SEQUENCE [LARGE SCALE GENOMIC DNA]</scope>
    <source>
        <strain evidence="1 2">JCM 3325</strain>
    </source>
</reference>
<sequence>MPDWQRTGNTRFPVAARVNDQWWVLRINGFPDHPLWTLFVDGARCHDVHETSTLPGDPTDPSAPVLEPHTAQELLEPVQAFAVYGSEVGAPCDDPVCCG</sequence>
<name>A0ABN3IM27_9ACTN</name>
<protein>
    <submittedName>
        <fullName evidence="1">Uncharacterized protein</fullName>
    </submittedName>
</protein>
<accession>A0ABN3IM27</accession>
<comment type="caution">
    <text evidence="1">The sequence shown here is derived from an EMBL/GenBank/DDBJ whole genome shotgun (WGS) entry which is preliminary data.</text>
</comment>
<gene>
    <name evidence="1" type="ORF">GCM10010191_14700</name>
</gene>
<organism evidence="1 2">
    <name type="scientific">Actinomadura vinacea</name>
    <dbReference type="NCBI Taxonomy" id="115336"/>
    <lineage>
        <taxon>Bacteria</taxon>
        <taxon>Bacillati</taxon>
        <taxon>Actinomycetota</taxon>
        <taxon>Actinomycetes</taxon>
        <taxon>Streptosporangiales</taxon>
        <taxon>Thermomonosporaceae</taxon>
        <taxon>Actinomadura</taxon>
    </lineage>
</organism>
<evidence type="ECO:0000313" key="2">
    <source>
        <dbReference type="Proteomes" id="UP001501231"/>
    </source>
</evidence>
<evidence type="ECO:0000313" key="1">
    <source>
        <dbReference type="EMBL" id="GAA2407431.1"/>
    </source>
</evidence>
<proteinExistence type="predicted"/>
<dbReference type="EMBL" id="BAAARW010000005">
    <property type="protein sequence ID" value="GAA2407431.1"/>
    <property type="molecule type" value="Genomic_DNA"/>
</dbReference>
<dbReference type="Proteomes" id="UP001501231">
    <property type="component" value="Unassembled WGS sequence"/>
</dbReference>
<keyword evidence="2" id="KW-1185">Reference proteome</keyword>
<dbReference type="RefSeq" id="WP_344587804.1">
    <property type="nucleotide sequence ID" value="NZ_BAAARW010000005.1"/>
</dbReference>